<feature type="non-terminal residue" evidence="7">
    <location>
        <position position="1"/>
    </location>
</feature>
<comment type="caution">
    <text evidence="7">The sequence shown here is derived from an EMBL/GenBank/DDBJ whole genome shotgun (WGS) entry which is preliminary data.</text>
</comment>
<evidence type="ECO:0000256" key="1">
    <source>
        <dbReference type="ARBA" id="ARBA00004613"/>
    </source>
</evidence>
<dbReference type="AlphaFoldDB" id="A0A8S3Z3G8"/>
<dbReference type="Proteomes" id="UP000678393">
    <property type="component" value="Unassembled WGS sequence"/>
</dbReference>
<dbReference type="GO" id="GO:0031012">
    <property type="term" value="C:extracellular matrix"/>
    <property type="evidence" value="ECO:0007669"/>
    <property type="project" value="TreeGrafter"/>
</dbReference>
<dbReference type="InterPro" id="IPR036383">
    <property type="entry name" value="TSP1_rpt_sf"/>
</dbReference>
<keyword evidence="4 5" id="KW-1015">Disulfide bond</keyword>
<dbReference type="PANTHER" id="PTHR13723:SF151">
    <property type="entry name" value="A DISINTEGRIN AND METALLOPROTEINASE WITH THROMBOSPONDIN MOTIFS 17"/>
    <property type="match status" value="1"/>
</dbReference>
<dbReference type="PANTHER" id="PTHR13723">
    <property type="entry name" value="ADAMTS A DISINTEGRIN AND METALLOPROTEASE WITH THROMBOSPONDIN MOTIFS PROTEASE"/>
    <property type="match status" value="1"/>
</dbReference>
<dbReference type="SUPFAM" id="SSF82895">
    <property type="entry name" value="TSP-1 type 1 repeat"/>
    <property type="match status" value="2"/>
</dbReference>
<dbReference type="InterPro" id="IPR036055">
    <property type="entry name" value="LDL_receptor-like_sf"/>
</dbReference>
<keyword evidence="2" id="KW-0964">Secreted</keyword>
<evidence type="ECO:0000256" key="6">
    <source>
        <dbReference type="SAM" id="SignalP"/>
    </source>
</evidence>
<evidence type="ECO:0000256" key="2">
    <source>
        <dbReference type="ARBA" id="ARBA00022525"/>
    </source>
</evidence>
<evidence type="ECO:0000256" key="4">
    <source>
        <dbReference type="ARBA" id="ARBA00023157"/>
    </source>
</evidence>
<dbReference type="Pfam" id="PF00057">
    <property type="entry name" value="Ldl_recept_a"/>
    <property type="match status" value="1"/>
</dbReference>
<protein>
    <submittedName>
        <fullName evidence="7">Uncharacterized protein</fullName>
    </submittedName>
</protein>
<dbReference type="Gene3D" id="4.10.400.10">
    <property type="entry name" value="Low-density Lipoprotein Receptor"/>
    <property type="match status" value="1"/>
</dbReference>
<dbReference type="GO" id="GO:0004222">
    <property type="term" value="F:metalloendopeptidase activity"/>
    <property type="evidence" value="ECO:0007669"/>
    <property type="project" value="TreeGrafter"/>
</dbReference>
<dbReference type="InterPro" id="IPR023415">
    <property type="entry name" value="LDLR_class-A_CS"/>
</dbReference>
<comment type="subcellular location">
    <subcellularLocation>
        <location evidence="1">Secreted</location>
    </subcellularLocation>
</comment>
<dbReference type="EMBL" id="CAJHNH020001034">
    <property type="protein sequence ID" value="CAG5121186.1"/>
    <property type="molecule type" value="Genomic_DNA"/>
</dbReference>
<keyword evidence="8" id="KW-1185">Reference proteome</keyword>
<dbReference type="Pfam" id="PF00090">
    <property type="entry name" value="TSP_1"/>
    <property type="match status" value="2"/>
</dbReference>
<keyword evidence="3" id="KW-0245">EGF-like domain</keyword>
<dbReference type="CDD" id="cd00112">
    <property type="entry name" value="LDLa"/>
    <property type="match status" value="1"/>
</dbReference>
<dbReference type="FunFam" id="2.20.100.10:FF:000001">
    <property type="entry name" value="semaphorin-5A isoform X1"/>
    <property type="match status" value="1"/>
</dbReference>
<dbReference type="PROSITE" id="PS50068">
    <property type="entry name" value="LDLRA_2"/>
    <property type="match status" value="1"/>
</dbReference>
<dbReference type="OrthoDB" id="6051778at2759"/>
<dbReference type="InterPro" id="IPR000884">
    <property type="entry name" value="TSP1_rpt"/>
</dbReference>
<keyword evidence="6" id="KW-0732">Signal</keyword>
<evidence type="ECO:0000256" key="3">
    <source>
        <dbReference type="ARBA" id="ARBA00022536"/>
    </source>
</evidence>
<evidence type="ECO:0000256" key="5">
    <source>
        <dbReference type="PROSITE-ProRule" id="PRU00124"/>
    </source>
</evidence>
<comment type="caution">
    <text evidence="5">Lacks conserved residue(s) required for the propagation of feature annotation.</text>
</comment>
<reference evidence="7" key="1">
    <citation type="submission" date="2021-04" db="EMBL/GenBank/DDBJ databases">
        <authorList>
            <consortium name="Molecular Ecology Group"/>
        </authorList>
    </citation>
    <scope>NUCLEOTIDE SEQUENCE</scope>
</reference>
<evidence type="ECO:0000313" key="7">
    <source>
        <dbReference type="EMBL" id="CAG5121186.1"/>
    </source>
</evidence>
<dbReference type="PROSITE" id="PS01209">
    <property type="entry name" value="LDLRA_1"/>
    <property type="match status" value="1"/>
</dbReference>
<dbReference type="InterPro" id="IPR002172">
    <property type="entry name" value="LDrepeatLR_classA_rpt"/>
</dbReference>
<dbReference type="GO" id="GO:0030198">
    <property type="term" value="P:extracellular matrix organization"/>
    <property type="evidence" value="ECO:0007669"/>
    <property type="project" value="TreeGrafter"/>
</dbReference>
<evidence type="ECO:0000313" key="8">
    <source>
        <dbReference type="Proteomes" id="UP000678393"/>
    </source>
</evidence>
<feature type="disulfide bond" evidence="5">
    <location>
        <begin position="172"/>
        <end position="187"/>
    </location>
</feature>
<proteinExistence type="predicted"/>
<accession>A0A8S3Z3G8</accession>
<dbReference type="PROSITE" id="PS50092">
    <property type="entry name" value="TSP1"/>
    <property type="match status" value="2"/>
</dbReference>
<dbReference type="Gene3D" id="2.20.100.10">
    <property type="entry name" value="Thrombospondin type-1 (TSP1) repeat"/>
    <property type="match status" value="2"/>
</dbReference>
<dbReference type="GO" id="GO:0006508">
    <property type="term" value="P:proteolysis"/>
    <property type="evidence" value="ECO:0007669"/>
    <property type="project" value="TreeGrafter"/>
</dbReference>
<gene>
    <name evidence="7" type="ORF">CUNI_LOCUS6744</name>
</gene>
<dbReference type="SUPFAM" id="SSF57424">
    <property type="entry name" value="LDL receptor-like module"/>
    <property type="match status" value="1"/>
</dbReference>
<dbReference type="SMART" id="SM00192">
    <property type="entry name" value="LDLa"/>
    <property type="match status" value="1"/>
</dbReference>
<organism evidence="7 8">
    <name type="scientific">Candidula unifasciata</name>
    <dbReference type="NCBI Taxonomy" id="100452"/>
    <lineage>
        <taxon>Eukaryota</taxon>
        <taxon>Metazoa</taxon>
        <taxon>Spiralia</taxon>
        <taxon>Lophotrochozoa</taxon>
        <taxon>Mollusca</taxon>
        <taxon>Gastropoda</taxon>
        <taxon>Heterobranchia</taxon>
        <taxon>Euthyneura</taxon>
        <taxon>Panpulmonata</taxon>
        <taxon>Eupulmonata</taxon>
        <taxon>Stylommatophora</taxon>
        <taxon>Helicina</taxon>
        <taxon>Helicoidea</taxon>
        <taxon>Geomitridae</taxon>
        <taxon>Candidula</taxon>
    </lineage>
</organism>
<dbReference type="InterPro" id="IPR050439">
    <property type="entry name" value="ADAMTS_ADAMTS-like"/>
</dbReference>
<name>A0A8S3Z3G8_9EUPU</name>
<feature type="signal peptide" evidence="6">
    <location>
        <begin position="1"/>
        <end position="22"/>
    </location>
</feature>
<feature type="chain" id="PRO_5035879830" evidence="6">
    <location>
        <begin position="23"/>
        <end position="207"/>
    </location>
</feature>
<dbReference type="SMART" id="SM00209">
    <property type="entry name" value="TSP1"/>
    <property type="match status" value="2"/>
</dbReference>
<dbReference type="GO" id="GO:0005576">
    <property type="term" value="C:extracellular region"/>
    <property type="evidence" value="ECO:0007669"/>
    <property type="project" value="UniProtKB-SubCell"/>
</dbReference>
<sequence>MDFASICVILSIELLVACLVISAEDTKEGHWGSWGAMSPCSVTCGLGTTSMERVWIPGPNDPPSKDPYTSTQTFPCTHEIFPDCPQDGIWSVWMGWSRCTKACGIGLMSRQRECRGQFFGGKPCEGSAYEQKECNEQPCPPLPKHFNMTQCRDWHNFTCISQKMCVPVTQKCDTVVQCHDGSDEIDCLDISLMRGGNVRYDLRMWRN</sequence>